<dbReference type="EMBL" id="MDZA01000435">
    <property type="protein sequence ID" value="OGX82206.1"/>
    <property type="molecule type" value="Genomic_DNA"/>
</dbReference>
<dbReference type="Pfam" id="PF13585">
    <property type="entry name" value="CHU_C"/>
    <property type="match status" value="1"/>
</dbReference>
<protein>
    <recommendedName>
        <fullName evidence="4">Gliding motility-associated C-terminal domain-containing protein</fullName>
    </recommendedName>
</protein>
<proteinExistence type="predicted"/>
<evidence type="ECO:0008006" key="4">
    <source>
        <dbReference type="Google" id="ProtNLM"/>
    </source>
</evidence>
<organism evidence="2 3">
    <name type="scientific">Hymenobacter coccineus</name>
    <dbReference type="NCBI Taxonomy" id="1908235"/>
    <lineage>
        <taxon>Bacteria</taxon>
        <taxon>Pseudomonadati</taxon>
        <taxon>Bacteroidota</taxon>
        <taxon>Cytophagia</taxon>
        <taxon>Cytophagales</taxon>
        <taxon>Hymenobacteraceae</taxon>
        <taxon>Hymenobacter</taxon>
    </lineage>
</organism>
<dbReference type="NCBIfam" id="TIGR04131">
    <property type="entry name" value="Bac_Flav_CTERM"/>
    <property type="match status" value="1"/>
</dbReference>
<gene>
    <name evidence="2" type="ORF">BEN49_14375</name>
</gene>
<sequence length="138" mass="15074">MLAPGPQPAGTAYRWQDGSTRPQLEVAAPGRYEVSVVSPAGCAGQAAVQVRFGDGCPFTIPNIITPNGDGRNETFALPGLEPNAWNIQLYNRWGTLVYQQAPYHGAWDAAGQPNGVYYYLLVHPVTGRRYKGWVEVVR</sequence>
<keyword evidence="3" id="KW-1185">Reference proteome</keyword>
<accession>A0A1G1SUD9</accession>
<reference evidence="2 3" key="1">
    <citation type="submission" date="2016-08" db="EMBL/GenBank/DDBJ databases">
        <title>Hymenobacter coccineus sp. nov., Hymenobacter lapidarius sp. nov. and Hymenobacter glacialis sp. nov., isolated from Antarctic soil.</title>
        <authorList>
            <person name="Sedlacek I."/>
            <person name="Kralova S."/>
            <person name="Kyrova K."/>
            <person name="Maslanova I."/>
            <person name="Stankova E."/>
            <person name="Vrbovska V."/>
            <person name="Nemec M."/>
            <person name="Bartak M."/>
            <person name="Svec P."/>
            <person name="Busse H.-J."/>
            <person name="Pantucek R."/>
        </authorList>
    </citation>
    <scope>NUCLEOTIDE SEQUENCE [LARGE SCALE GENOMIC DNA]</scope>
    <source>
        <strain evidence="2 3">CCM 8649</strain>
    </source>
</reference>
<evidence type="ECO:0000256" key="1">
    <source>
        <dbReference type="SAM" id="MobiDB-lite"/>
    </source>
</evidence>
<comment type="caution">
    <text evidence="2">The sequence shown here is derived from an EMBL/GenBank/DDBJ whole genome shotgun (WGS) entry which is preliminary data.</text>
</comment>
<feature type="region of interest" description="Disordered" evidence="1">
    <location>
        <begin position="1"/>
        <end position="20"/>
    </location>
</feature>
<evidence type="ECO:0000313" key="2">
    <source>
        <dbReference type="EMBL" id="OGX82206.1"/>
    </source>
</evidence>
<dbReference type="AlphaFoldDB" id="A0A1G1SUD9"/>
<dbReference type="Proteomes" id="UP000177506">
    <property type="component" value="Unassembled WGS sequence"/>
</dbReference>
<dbReference type="OrthoDB" id="7794186at2"/>
<dbReference type="InterPro" id="IPR026341">
    <property type="entry name" value="T9SS_type_B"/>
</dbReference>
<evidence type="ECO:0000313" key="3">
    <source>
        <dbReference type="Proteomes" id="UP000177506"/>
    </source>
</evidence>
<name>A0A1G1SUD9_9BACT</name>